<evidence type="ECO:0000313" key="4">
    <source>
        <dbReference type="Proteomes" id="UP000478505"/>
    </source>
</evidence>
<dbReference type="EMBL" id="JAAIKD010000003">
    <property type="protein sequence ID" value="NEV93718.1"/>
    <property type="molecule type" value="Genomic_DNA"/>
</dbReference>
<dbReference type="InterPro" id="IPR011486">
    <property type="entry name" value="BBP2"/>
</dbReference>
<dbReference type="AlphaFoldDB" id="A0A6B3R115"/>
<proteinExistence type="predicted"/>
<keyword evidence="4" id="KW-1185">Reference proteome</keyword>
<dbReference type="RefSeq" id="WP_164004444.1">
    <property type="nucleotide sequence ID" value="NZ_JAAIKD010000003.1"/>
</dbReference>
<reference evidence="3 4" key="1">
    <citation type="submission" date="2020-02" db="EMBL/GenBank/DDBJ databases">
        <title>Flavobacteriaceae Psychroflexus bacterium YR1-1, complete genome.</title>
        <authorList>
            <person name="Li Y."/>
            <person name="Wu S."/>
        </authorList>
    </citation>
    <scope>NUCLEOTIDE SEQUENCE [LARGE SCALE GENOMIC DNA]</scope>
    <source>
        <strain evidence="3 4">YR1-1</strain>
    </source>
</reference>
<gene>
    <name evidence="3" type="ORF">G3567_06080</name>
</gene>
<comment type="caution">
    <text evidence="3">The sequence shown here is derived from an EMBL/GenBank/DDBJ whole genome shotgun (WGS) entry which is preliminary data.</text>
</comment>
<protein>
    <submittedName>
        <fullName evidence="3">Porin</fullName>
    </submittedName>
</protein>
<evidence type="ECO:0000256" key="1">
    <source>
        <dbReference type="ARBA" id="ARBA00022729"/>
    </source>
</evidence>
<dbReference type="InterPro" id="IPR053713">
    <property type="entry name" value="Bact_OM_Channel_sf"/>
</dbReference>
<evidence type="ECO:0000256" key="2">
    <source>
        <dbReference type="SAM" id="SignalP"/>
    </source>
</evidence>
<accession>A0A6B3R115</accession>
<dbReference type="Pfam" id="PF07642">
    <property type="entry name" value="BBP2"/>
    <property type="match status" value="1"/>
</dbReference>
<dbReference type="SUPFAM" id="SSF56935">
    <property type="entry name" value="Porins"/>
    <property type="match status" value="1"/>
</dbReference>
<keyword evidence="1 2" id="KW-0732">Signal</keyword>
<sequence>MKQLLSYSPVFMCCLFSIQTFAQLDESWKEKPSLSLYGFVDAFYVYDFNEPQTKQRQSFLFNHNRHNEYNLNLGLIRLGLNHSRYRANLAFQTGTYANDNYAEESGVFKNLFEANVGVALTSNQNLWLDVGIFPSHLGFESAISLDNFTLTRSLSAESSPYFLAGAKVTYKASEKLELTGLMLNGWQRIQRLEGNSLPSFGTQLNYAASDKLSLNWSTFIGTDDPDATRRMRYFSNMYAQFRLAESFNLIAGFDLGAQQKMKDSSSYNLWYTPVIIGQYIIDETWSTAFRLEYYQDENGVIIPTETTNGFKTTGLSVNVDYSPIPNLACRLEARWFESQDAIFGTPDNNTTSNFFVGGSVAIQFMEILGK</sequence>
<dbReference type="Gene3D" id="2.40.160.40">
    <property type="entry name" value="monomeric porin ompg"/>
    <property type="match status" value="1"/>
</dbReference>
<feature type="chain" id="PRO_5025373433" evidence="2">
    <location>
        <begin position="23"/>
        <end position="370"/>
    </location>
</feature>
<organism evidence="3 4">
    <name type="scientific">Psychroflexus aurantiacus</name>
    <dbReference type="NCBI Taxonomy" id="2709310"/>
    <lineage>
        <taxon>Bacteria</taxon>
        <taxon>Pseudomonadati</taxon>
        <taxon>Bacteroidota</taxon>
        <taxon>Flavobacteriia</taxon>
        <taxon>Flavobacteriales</taxon>
        <taxon>Flavobacteriaceae</taxon>
        <taxon>Psychroflexus</taxon>
    </lineage>
</organism>
<name>A0A6B3R115_9FLAO</name>
<evidence type="ECO:0000313" key="3">
    <source>
        <dbReference type="EMBL" id="NEV93718.1"/>
    </source>
</evidence>
<dbReference type="Proteomes" id="UP000478505">
    <property type="component" value="Unassembled WGS sequence"/>
</dbReference>
<feature type="signal peptide" evidence="2">
    <location>
        <begin position="1"/>
        <end position="22"/>
    </location>
</feature>